<name>A0A101PCX2_9ACTN</name>
<comment type="caution">
    <text evidence="1">The sequence shown here is derived from an EMBL/GenBank/DDBJ whole genome shotgun (WGS) entry which is preliminary data.</text>
</comment>
<evidence type="ECO:0000313" key="1">
    <source>
        <dbReference type="EMBL" id="KUN09198.1"/>
    </source>
</evidence>
<dbReference type="RefSeq" id="WP_067117903.1">
    <property type="nucleotide sequence ID" value="NZ_JBFACD010000028.1"/>
</dbReference>
<dbReference type="EMBL" id="LMWN01000006">
    <property type="protein sequence ID" value="KUN09198.1"/>
    <property type="molecule type" value="Genomic_DNA"/>
</dbReference>
<reference evidence="1 2" key="1">
    <citation type="submission" date="2015-10" db="EMBL/GenBank/DDBJ databases">
        <title>Draft genome sequence of Streptomyces yokosukanensis DSM 40224, type strain for the species Streptomyces yokosukanensis.</title>
        <authorList>
            <person name="Ruckert C."/>
            <person name="Winkler A."/>
            <person name="Kalinowski J."/>
            <person name="Kampfer P."/>
            <person name="Glaeser S."/>
        </authorList>
    </citation>
    <scope>NUCLEOTIDE SEQUENCE [LARGE SCALE GENOMIC DNA]</scope>
    <source>
        <strain evidence="1 2">DSM 40224</strain>
    </source>
</reference>
<proteinExistence type="predicted"/>
<gene>
    <name evidence="1" type="ORF">AQI95_04950</name>
</gene>
<protein>
    <submittedName>
        <fullName evidence="1">Uncharacterized protein</fullName>
    </submittedName>
</protein>
<dbReference type="OrthoDB" id="4240863at2"/>
<keyword evidence="2" id="KW-1185">Reference proteome</keyword>
<dbReference type="AlphaFoldDB" id="A0A101PCX2"/>
<dbReference type="Proteomes" id="UP000053127">
    <property type="component" value="Unassembled WGS sequence"/>
</dbReference>
<evidence type="ECO:0000313" key="2">
    <source>
        <dbReference type="Proteomes" id="UP000053127"/>
    </source>
</evidence>
<organism evidence="1 2">
    <name type="scientific">Streptomyces yokosukanensis</name>
    <dbReference type="NCBI Taxonomy" id="67386"/>
    <lineage>
        <taxon>Bacteria</taxon>
        <taxon>Bacillati</taxon>
        <taxon>Actinomycetota</taxon>
        <taxon>Actinomycetes</taxon>
        <taxon>Kitasatosporales</taxon>
        <taxon>Streptomycetaceae</taxon>
        <taxon>Streptomyces</taxon>
    </lineage>
</organism>
<accession>A0A101PCX2</accession>
<sequence>MASDAGRAADGTEVRACLDGRCQILVTKEPTRIPVEGRFGVGSLEVTSVTAHSVVVQASGSGVFLSTSVSEGGTGSLNGLSFRATEVRDGHAVLDFFPKK</sequence>